<dbReference type="eggNOG" id="KOG0143">
    <property type="taxonomic scope" value="Eukaryota"/>
</dbReference>
<keyword evidence="1" id="KW-0479">Metal-binding</keyword>
<sequence>MSTSLPLPPTIPTISLRDPRLGDAILDACTSSGFFYLCDHGIAQHETDRLFALSRDFSALEEATKRRFMDRASNTGFTPIKHESLDPSKASDGDLKESFYLARLATTASGSTPESVEHRPPTQLLPAGLGSSKDDVARFIEQCKAVTDEVLRGFANALHLDDPAFFKGNHHGAHDRLRLIHYPPSSPSSDQGASIRAGAHSDYGSVTLLFQKDVGGLQVELEGSGWIDIPPKQGCIVVNVGDAMEFWTAGLFRSTQHRVVMPRNDSEASSRYSMAYFCQPDENCVLQPLPLSSQVLEAIGNRRTAMDPAEFESRLRRKGVDVDSARAAYRGDAPFGHLGQIKLTGGQHLRARLAATYKA</sequence>
<dbReference type="Pfam" id="PF14226">
    <property type="entry name" value="DIOX_N"/>
    <property type="match status" value="1"/>
</dbReference>
<dbReference type="PROSITE" id="PS51471">
    <property type="entry name" value="FE2OG_OXY"/>
    <property type="match status" value="1"/>
</dbReference>
<dbReference type="AlphaFoldDB" id="A0A061H7P2"/>
<keyword evidence="1" id="KW-0560">Oxidoreductase</keyword>
<evidence type="ECO:0000313" key="4">
    <source>
        <dbReference type="Proteomes" id="UP000053664"/>
    </source>
</evidence>
<dbReference type="InterPro" id="IPR026992">
    <property type="entry name" value="DIOX_N"/>
</dbReference>
<dbReference type="Pfam" id="PF03171">
    <property type="entry name" value="2OG-FeII_Oxy"/>
    <property type="match status" value="1"/>
</dbReference>
<evidence type="ECO:0000256" key="1">
    <source>
        <dbReference type="RuleBase" id="RU003682"/>
    </source>
</evidence>
<evidence type="ECO:0000313" key="3">
    <source>
        <dbReference type="EMBL" id="EPQ28479.1"/>
    </source>
</evidence>
<accession>A0A061H7P2</accession>
<dbReference type="Proteomes" id="UP000053664">
    <property type="component" value="Unassembled WGS sequence"/>
</dbReference>
<protein>
    <recommendedName>
        <fullName evidence="2">Fe2OG dioxygenase domain-containing protein</fullName>
    </recommendedName>
</protein>
<dbReference type="InterPro" id="IPR044861">
    <property type="entry name" value="IPNS-like_FE2OG_OXY"/>
</dbReference>
<dbReference type="GeneID" id="19317890"/>
<dbReference type="InterPro" id="IPR005123">
    <property type="entry name" value="Oxoglu/Fe-dep_dioxygenase_dom"/>
</dbReference>
<dbReference type="PRINTS" id="PR00682">
    <property type="entry name" value="IPNSYNTHASE"/>
</dbReference>
<reference evidence="3 4" key="1">
    <citation type="journal article" date="2013" name="Plant Cell">
        <title>The transition from a phytopathogenic smut ancestor to an anamorphic biocontrol agent deciphered by comparative whole-genome analysis.</title>
        <authorList>
            <person name="Lefebvre F."/>
            <person name="Joly D.L."/>
            <person name="Labbe C."/>
            <person name="Teichmann B."/>
            <person name="Linning R."/>
            <person name="Belzile F."/>
            <person name="Bakkeren G."/>
            <person name="Belanger R.R."/>
        </authorList>
    </citation>
    <scope>NUCLEOTIDE SEQUENCE [LARGE SCALE GENOMIC DNA]</scope>
    <source>
        <strain evidence="3 4">PF-1</strain>
    </source>
</reference>
<name>A0A061H7P2_9BASI</name>
<evidence type="ECO:0000259" key="2">
    <source>
        <dbReference type="PROSITE" id="PS51471"/>
    </source>
</evidence>
<proteinExistence type="inferred from homology"/>
<dbReference type="KEGG" id="pfp:PFL1_03782"/>
<dbReference type="InterPro" id="IPR027443">
    <property type="entry name" value="IPNS-like_sf"/>
</dbReference>
<dbReference type="PANTHER" id="PTHR47990">
    <property type="entry name" value="2-OXOGLUTARATE (2OG) AND FE(II)-DEPENDENT OXYGENASE SUPERFAMILY PROTEIN-RELATED"/>
    <property type="match status" value="1"/>
</dbReference>
<dbReference type="EMBL" id="KE361634">
    <property type="protein sequence ID" value="EPQ28479.1"/>
    <property type="molecule type" value="Genomic_DNA"/>
</dbReference>
<dbReference type="SUPFAM" id="SSF51197">
    <property type="entry name" value="Clavaminate synthase-like"/>
    <property type="match status" value="1"/>
</dbReference>
<gene>
    <name evidence="3" type="ORF">PFL1_03782</name>
</gene>
<dbReference type="GO" id="GO:0016491">
    <property type="term" value="F:oxidoreductase activity"/>
    <property type="evidence" value="ECO:0007669"/>
    <property type="project" value="UniProtKB-KW"/>
</dbReference>
<comment type="similarity">
    <text evidence="1">Belongs to the iron/ascorbate-dependent oxidoreductase family.</text>
</comment>
<dbReference type="OrthoDB" id="288590at2759"/>
<keyword evidence="1" id="KW-0408">Iron</keyword>
<dbReference type="InterPro" id="IPR050231">
    <property type="entry name" value="Iron_ascorbate_oxido_reductase"/>
</dbReference>
<dbReference type="HOGENOM" id="CLU_010119_6_2_1"/>
<dbReference type="RefSeq" id="XP_007879497.1">
    <property type="nucleotide sequence ID" value="XM_007881306.1"/>
</dbReference>
<feature type="domain" description="Fe2OG dioxygenase" evidence="2">
    <location>
        <begin position="173"/>
        <end position="280"/>
    </location>
</feature>
<dbReference type="GO" id="GO:0046872">
    <property type="term" value="F:metal ion binding"/>
    <property type="evidence" value="ECO:0007669"/>
    <property type="project" value="UniProtKB-KW"/>
</dbReference>
<dbReference type="Gene3D" id="2.60.120.330">
    <property type="entry name" value="B-lactam Antibiotic, Isopenicillin N Synthase, Chain"/>
    <property type="match status" value="1"/>
</dbReference>
<organism evidence="3 4">
    <name type="scientific">Pseudozyma flocculosa PF-1</name>
    <dbReference type="NCBI Taxonomy" id="1277687"/>
    <lineage>
        <taxon>Eukaryota</taxon>
        <taxon>Fungi</taxon>
        <taxon>Dikarya</taxon>
        <taxon>Basidiomycota</taxon>
        <taxon>Ustilaginomycotina</taxon>
        <taxon>Ustilaginomycetes</taxon>
        <taxon>Ustilaginales</taxon>
        <taxon>Ustilaginaceae</taxon>
        <taxon>Pseudozyma</taxon>
    </lineage>
</organism>